<keyword evidence="2" id="KW-0449">Lipoprotein</keyword>
<dbReference type="Gene3D" id="2.20.200.10">
    <property type="entry name" value="Outer membrane efflux proteins (OEP)"/>
    <property type="match status" value="1"/>
</dbReference>
<dbReference type="Proteomes" id="UP001595904">
    <property type="component" value="Unassembled WGS sequence"/>
</dbReference>
<accession>A0ABV8T2G6</accession>
<dbReference type="SUPFAM" id="SSF56954">
    <property type="entry name" value="Outer membrane efflux proteins (OEP)"/>
    <property type="match status" value="1"/>
</dbReference>
<keyword evidence="2" id="KW-1134">Transmembrane beta strand</keyword>
<evidence type="ECO:0000256" key="1">
    <source>
        <dbReference type="ARBA" id="ARBA00007613"/>
    </source>
</evidence>
<dbReference type="EMBL" id="JBHSDU010000015">
    <property type="protein sequence ID" value="MFC4314053.1"/>
    <property type="molecule type" value="Genomic_DNA"/>
</dbReference>
<name>A0ABV8T2G6_9GAMM</name>
<keyword evidence="2" id="KW-0472">Membrane</keyword>
<evidence type="ECO:0000256" key="3">
    <source>
        <dbReference type="SAM" id="Coils"/>
    </source>
</evidence>
<keyword evidence="2" id="KW-0564">Palmitate</keyword>
<organism evidence="4 5">
    <name type="scientific">Steroidobacter flavus</name>
    <dbReference type="NCBI Taxonomy" id="1842136"/>
    <lineage>
        <taxon>Bacteria</taxon>
        <taxon>Pseudomonadati</taxon>
        <taxon>Pseudomonadota</taxon>
        <taxon>Gammaproteobacteria</taxon>
        <taxon>Steroidobacterales</taxon>
        <taxon>Steroidobacteraceae</taxon>
        <taxon>Steroidobacter</taxon>
    </lineage>
</organism>
<dbReference type="PANTHER" id="PTHR30203">
    <property type="entry name" value="OUTER MEMBRANE CATION EFFLUX PROTEIN"/>
    <property type="match status" value="1"/>
</dbReference>
<evidence type="ECO:0000313" key="5">
    <source>
        <dbReference type="Proteomes" id="UP001595904"/>
    </source>
</evidence>
<comment type="subcellular location">
    <subcellularLocation>
        <location evidence="2">Cell outer membrane</location>
        <topology evidence="2">Lipid-anchor</topology>
    </subcellularLocation>
</comment>
<keyword evidence="5" id="KW-1185">Reference proteome</keyword>
<dbReference type="NCBIfam" id="TIGR01845">
    <property type="entry name" value="outer_NodT"/>
    <property type="match status" value="1"/>
</dbReference>
<keyword evidence="2" id="KW-0812">Transmembrane</keyword>
<dbReference type="RefSeq" id="WP_380604917.1">
    <property type="nucleotide sequence ID" value="NZ_JBHSDU010000015.1"/>
</dbReference>
<dbReference type="Gene3D" id="1.20.1600.10">
    <property type="entry name" value="Outer membrane efflux proteins (OEP)"/>
    <property type="match status" value="1"/>
</dbReference>
<dbReference type="Pfam" id="PF02321">
    <property type="entry name" value="OEP"/>
    <property type="match status" value="2"/>
</dbReference>
<proteinExistence type="inferred from homology"/>
<reference evidence="5" key="1">
    <citation type="journal article" date="2019" name="Int. J. Syst. Evol. Microbiol.">
        <title>The Global Catalogue of Microorganisms (GCM) 10K type strain sequencing project: providing services to taxonomists for standard genome sequencing and annotation.</title>
        <authorList>
            <consortium name="The Broad Institute Genomics Platform"/>
            <consortium name="The Broad Institute Genome Sequencing Center for Infectious Disease"/>
            <person name="Wu L."/>
            <person name="Ma J."/>
        </authorList>
    </citation>
    <scope>NUCLEOTIDE SEQUENCE [LARGE SCALE GENOMIC DNA]</scope>
    <source>
        <strain evidence="5">CGMCC 1.10759</strain>
    </source>
</reference>
<dbReference type="InterPro" id="IPR003423">
    <property type="entry name" value="OMP_efflux"/>
</dbReference>
<feature type="coiled-coil region" evidence="3">
    <location>
        <begin position="224"/>
        <end position="251"/>
    </location>
</feature>
<comment type="caution">
    <text evidence="4">The sequence shown here is derived from an EMBL/GenBank/DDBJ whole genome shotgun (WGS) entry which is preliminary data.</text>
</comment>
<sequence length="468" mass="49679">MRIAVLIVCVVSCVACSVAPSYRRPSVEIPASFKEAPGWREAMPSDAVARGEWWQLFGDPVLSDLQRQVVLSNQNLAASKAAYDQSRALVRELRASLLPVIDLTASGTKVGSFGTGNPTVGNTGSVSTGGNQRYSVTIGTTWEPDLWGRIGDSVRQAGALAQASEADLANATLSAQGELALDYIQGRGLQAQEEVLTATIAAYERALTITTNRYNAGVAARSDVLQAETALRNARANVADLGRQRALLEHAIAVLVGVNPSNFVLPSGEWSRDVPEIPGVLPASLLERRPDIAAAERRVAAANSAIGIERSAYFPTLQLSGDAGYSSRAMSDLFESASSIWSLGLTGALTLLDFGARSARVDQARAAYEQTVAEYRQTVLTAFQQTEDQLAALRVLDVVTTERDAAAVAAKSAEKIAYNQYFAGQIGYADVIVAQTAALSSRQAEIQAVVDRQSAAVALIQAIGGHWQ</sequence>
<evidence type="ECO:0000256" key="2">
    <source>
        <dbReference type="RuleBase" id="RU362097"/>
    </source>
</evidence>
<gene>
    <name evidence="4" type="ORF">ACFPN2_33575</name>
</gene>
<comment type="similarity">
    <text evidence="1 2">Belongs to the outer membrane factor (OMF) (TC 1.B.17) family.</text>
</comment>
<keyword evidence="3" id="KW-0175">Coiled coil</keyword>
<dbReference type="InterPro" id="IPR010131">
    <property type="entry name" value="MdtP/NodT-like"/>
</dbReference>
<dbReference type="PANTHER" id="PTHR30203:SF33">
    <property type="entry name" value="BLR4455 PROTEIN"/>
    <property type="match status" value="1"/>
</dbReference>
<protein>
    <submittedName>
        <fullName evidence="4">Efflux transporter outer membrane subunit</fullName>
    </submittedName>
</protein>
<evidence type="ECO:0000313" key="4">
    <source>
        <dbReference type="EMBL" id="MFC4314053.1"/>
    </source>
</evidence>